<feature type="transmembrane region" description="Helical" evidence="4">
    <location>
        <begin position="339"/>
        <end position="359"/>
    </location>
</feature>
<feature type="transmembrane region" description="Helical" evidence="4">
    <location>
        <begin position="191"/>
        <end position="212"/>
    </location>
</feature>
<comment type="caution">
    <text evidence="6">The sequence shown here is derived from an EMBL/GenBank/DDBJ whole genome shotgun (WGS) entry which is preliminary data.</text>
</comment>
<proteinExistence type="predicted"/>
<feature type="domain" description="GGDEF" evidence="5">
    <location>
        <begin position="492"/>
        <end position="624"/>
    </location>
</feature>
<dbReference type="InterPro" id="IPR011622">
    <property type="entry name" value="7TMR_DISM_rcpt_extracell_dom2"/>
</dbReference>
<dbReference type="PANTHER" id="PTHR45138:SF24">
    <property type="entry name" value="DIGUANYLATE CYCLASE DGCC-RELATED"/>
    <property type="match status" value="1"/>
</dbReference>
<dbReference type="Pfam" id="PF07696">
    <property type="entry name" value="7TMR-DISMED2"/>
    <property type="match status" value="1"/>
</dbReference>
<dbReference type="PANTHER" id="PTHR45138">
    <property type="entry name" value="REGULATORY COMPONENTS OF SENSORY TRANSDUCTION SYSTEM"/>
    <property type="match status" value="1"/>
</dbReference>
<keyword evidence="4" id="KW-0472">Membrane</keyword>
<evidence type="ECO:0000313" key="7">
    <source>
        <dbReference type="Proteomes" id="UP000470213"/>
    </source>
</evidence>
<sequence length="624" mass="70834">MLINKDKVRNYDMGLFITTLCAVILLLVIAFNFSTEQTHDPRFSQLTYIKQGAQKLDFHTVSRIPDERWKFVTAPVNLGMDTEVYWFKFNIAPMKDIDSDYLLQIDYALIDKLSIALYDSLGSTPRVIYHAGDSIEFGERPINYITPLVPLLSNELDQQVVLRVETSGTIRLPIKVWEENEFIEHASRRDMVMGLFFGFICAMGISNLFLFLTTKRRSFLYYSGYVFSLGLTLAALHGYGYAFVWKDLIWFESIAIALFANATIFFASIFTRHLLPIRQHSRLLDTLLKGVGWYFGLSLVLCFILPYELLIKIFLLAMCVTVTYIIGLGAWLSMKGVAVARYFSVAWGCLLISALVASFDNMNIVQLGISANNMLIIGGAVEAVILASILAISYSHSRDDLIYAQQFALEKEKQANSAKEDLLAVQQRYQEDLEYKVQERTLELEITLRELSDVNRELEQLTSVDPLTGINNRRHFDKRLKSEGRRSRREQTPLSLIMIDIDHFKQINDTHGHTGGDACLIHVTKLLKEALHRPTDDLCRIGGEEFAIILPNTDSEGAQHVARTIREQVERTPSQVDEHCVSLTISAGVATAIIERDEQTHELIRLADEKLYAAKAGGRNQICY</sequence>
<evidence type="ECO:0000256" key="4">
    <source>
        <dbReference type="SAM" id="Phobius"/>
    </source>
</evidence>
<dbReference type="GO" id="GO:0005886">
    <property type="term" value="C:plasma membrane"/>
    <property type="evidence" value="ECO:0007669"/>
    <property type="project" value="TreeGrafter"/>
</dbReference>
<dbReference type="EC" id="2.7.7.65" evidence="2"/>
<dbReference type="NCBIfam" id="TIGR00254">
    <property type="entry name" value="GGDEF"/>
    <property type="match status" value="1"/>
</dbReference>
<evidence type="ECO:0000259" key="5">
    <source>
        <dbReference type="PROSITE" id="PS50887"/>
    </source>
</evidence>
<comment type="cofactor">
    <cofactor evidence="1">
        <name>Mg(2+)</name>
        <dbReference type="ChEBI" id="CHEBI:18420"/>
    </cofactor>
</comment>
<feature type="transmembrane region" description="Helical" evidence="4">
    <location>
        <begin position="12"/>
        <end position="33"/>
    </location>
</feature>
<evidence type="ECO:0000256" key="3">
    <source>
        <dbReference type="SAM" id="Coils"/>
    </source>
</evidence>
<feature type="transmembrane region" description="Helical" evidence="4">
    <location>
        <begin position="291"/>
        <end position="307"/>
    </location>
</feature>
<dbReference type="GO" id="GO:1902201">
    <property type="term" value="P:negative regulation of bacterial-type flagellum-dependent cell motility"/>
    <property type="evidence" value="ECO:0007669"/>
    <property type="project" value="TreeGrafter"/>
</dbReference>
<dbReference type="SMART" id="SM00267">
    <property type="entry name" value="GGDEF"/>
    <property type="match status" value="1"/>
</dbReference>
<dbReference type="FunFam" id="3.30.70.270:FF:000001">
    <property type="entry name" value="Diguanylate cyclase domain protein"/>
    <property type="match status" value="1"/>
</dbReference>
<feature type="transmembrane region" description="Helical" evidence="4">
    <location>
        <begin position="313"/>
        <end position="332"/>
    </location>
</feature>
<gene>
    <name evidence="6" type="ORF">GTH32_16665</name>
</gene>
<dbReference type="CDD" id="cd01949">
    <property type="entry name" value="GGDEF"/>
    <property type="match status" value="1"/>
</dbReference>
<dbReference type="PROSITE" id="PS50887">
    <property type="entry name" value="GGDEF"/>
    <property type="match status" value="1"/>
</dbReference>
<dbReference type="Proteomes" id="UP000470213">
    <property type="component" value="Unassembled WGS sequence"/>
</dbReference>
<dbReference type="RefSeq" id="WP_163087871.1">
    <property type="nucleotide sequence ID" value="NZ_JAAAWN010000029.1"/>
</dbReference>
<dbReference type="GO" id="GO:0043709">
    <property type="term" value="P:cell adhesion involved in single-species biofilm formation"/>
    <property type="evidence" value="ECO:0007669"/>
    <property type="project" value="TreeGrafter"/>
</dbReference>
<dbReference type="Gene3D" id="2.60.40.2380">
    <property type="match status" value="1"/>
</dbReference>
<dbReference type="EMBL" id="JAAAWN010000029">
    <property type="protein sequence ID" value="NDV92804.1"/>
    <property type="molecule type" value="Genomic_DNA"/>
</dbReference>
<dbReference type="InterPro" id="IPR000160">
    <property type="entry name" value="GGDEF_dom"/>
</dbReference>
<evidence type="ECO:0000256" key="2">
    <source>
        <dbReference type="ARBA" id="ARBA00012528"/>
    </source>
</evidence>
<dbReference type="AlphaFoldDB" id="A0A7X5RMI8"/>
<feature type="transmembrane region" description="Helical" evidence="4">
    <location>
        <begin position="219"/>
        <end position="242"/>
    </location>
</feature>
<accession>A0A7X5RMI8</accession>
<keyword evidence="7" id="KW-1185">Reference proteome</keyword>
<dbReference type="GO" id="GO:0052621">
    <property type="term" value="F:diguanylate cyclase activity"/>
    <property type="evidence" value="ECO:0007669"/>
    <property type="project" value="UniProtKB-EC"/>
</dbReference>
<dbReference type="Pfam" id="PF07695">
    <property type="entry name" value="7TMR-DISM_7TM"/>
    <property type="match status" value="1"/>
</dbReference>
<evidence type="ECO:0000256" key="1">
    <source>
        <dbReference type="ARBA" id="ARBA00001946"/>
    </source>
</evidence>
<dbReference type="InterPro" id="IPR043128">
    <property type="entry name" value="Rev_trsase/Diguanyl_cyclase"/>
</dbReference>
<protein>
    <recommendedName>
        <fullName evidence="2">diguanylate cyclase</fullName>
        <ecNumber evidence="2">2.7.7.65</ecNumber>
    </recommendedName>
</protein>
<dbReference type="SUPFAM" id="SSF55073">
    <property type="entry name" value="Nucleotide cyclase"/>
    <property type="match status" value="1"/>
</dbReference>
<keyword evidence="4" id="KW-0812">Transmembrane</keyword>
<keyword evidence="4" id="KW-1133">Transmembrane helix</keyword>
<keyword evidence="3" id="KW-0175">Coiled coil</keyword>
<dbReference type="InterPro" id="IPR029787">
    <property type="entry name" value="Nucleotide_cyclase"/>
</dbReference>
<feature type="coiled-coil region" evidence="3">
    <location>
        <begin position="408"/>
        <end position="464"/>
    </location>
</feature>
<dbReference type="Gene3D" id="3.30.70.270">
    <property type="match status" value="1"/>
</dbReference>
<organism evidence="6 7">
    <name type="scientific">Alteromonas profundi</name>
    <dbReference type="NCBI Taxonomy" id="2696062"/>
    <lineage>
        <taxon>Bacteria</taxon>
        <taxon>Pseudomonadati</taxon>
        <taxon>Pseudomonadota</taxon>
        <taxon>Gammaproteobacteria</taxon>
        <taxon>Alteromonadales</taxon>
        <taxon>Alteromonadaceae</taxon>
        <taxon>Alteromonas/Salinimonas group</taxon>
        <taxon>Alteromonas</taxon>
    </lineage>
</organism>
<dbReference type="InterPro" id="IPR050469">
    <property type="entry name" value="Diguanylate_Cyclase"/>
</dbReference>
<feature type="transmembrane region" description="Helical" evidence="4">
    <location>
        <begin position="248"/>
        <end position="270"/>
    </location>
</feature>
<dbReference type="InterPro" id="IPR011623">
    <property type="entry name" value="7TMR_DISM_rcpt_extracell_dom1"/>
</dbReference>
<reference evidence="6 7" key="1">
    <citation type="submission" date="2020-01" db="EMBL/GenBank/DDBJ databases">
        <authorList>
            <person name="Chen J."/>
            <person name="Zhu S."/>
            <person name="Yang J."/>
        </authorList>
    </citation>
    <scope>NUCLEOTIDE SEQUENCE [LARGE SCALE GENOMIC DNA]</scope>
    <source>
        <strain evidence="6 7">345S023</strain>
    </source>
</reference>
<evidence type="ECO:0000313" key="6">
    <source>
        <dbReference type="EMBL" id="NDV92804.1"/>
    </source>
</evidence>
<name>A0A7X5RMI8_9ALTE</name>
<feature type="transmembrane region" description="Helical" evidence="4">
    <location>
        <begin position="371"/>
        <end position="392"/>
    </location>
</feature>
<dbReference type="Pfam" id="PF00990">
    <property type="entry name" value="GGDEF"/>
    <property type="match status" value="1"/>
</dbReference>